<name>A0A5P2G1I0_9BACT</name>
<feature type="domain" description="Thiamine pyrophosphate enzyme TPP-binding" evidence="5">
    <location>
        <begin position="384"/>
        <end position="530"/>
    </location>
</feature>
<evidence type="ECO:0000313" key="7">
    <source>
        <dbReference type="EMBL" id="QES89027.1"/>
    </source>
</evidence>
<evidence type="ECO:0000313" key="8">
    <source>
        <dbReference type="Proteomes" id="UP000292424"/>
    </source>
</evidence>
<proteinExistence type="inferred from homology"/>
<dbReference type="SUPFAM" id="SSF52467">
    <property type="entry name" value="DHS-like NAD/FAD-binding domain"/>
    <property type="match status" value="1"/>
</dbReference>
<dbReference type="RefSeq" id="WP_131329973.1">
    <property type="nucleotide sequence ID" value="NZ_CP044016.1"/>
</dbReference>
<dbReference type="Pfam" id="PF02775">
    <property type="entry name" value="TPP_enzyme_C"/>
    <property type="match status" value="1"/>
</dbReference>
<dbReference type="InterPro" id="IPR012000">
    <property type="entry name" value="Thiamin_PyroP_enz_cen_dom"/>
</dbReference>
<dbReference type="EC" id="2.2.1.6" evidence="7"/>
<dbReference type="PANTHER" id="PTHR18968">
    <property type="entry name" value="THIAMINE PYROPHOSPHATE ENZYMES"/>
    <property type="match status" value="1"/>
</dbReference>
<dbReference type="InterPro" id="IPR011766">
    <property type="entry name" value="TPP_enzyme_TPP-bd"/>
</dbReference>
<dbReference type="InterPro" id="IPR045229">
    <property type="entry name" value="TPP_enz"/>
</dbReference>
<gene>
    <name evidence="7" type="primary">alsS</name>
    <name evidence="7" type="ORF">E0W69_010280</name>
</gene>
<comment type="similarity">
    <text evidence="1 3">Belongs to the TPP enzyme family.</text>
</comment>
<dbReference type="FunFam" id="3.40.50.970:FF:000007">
    <property type="entry name" value="Acetolactate synthase"/>
    <property type="match status" value="1"/>
</dbReference>
<evidence type="ECO:0000259" key="4">
    <source>
        <dbReference type="Pfam" id="PF00205"/>
    </source>
</evidence>
<feature type="domain" description="Thiamine pyrophosphate enzyme central" evidence="4">
    <location>
        <begin position="190"/>
        <end position="323"/>
    </location>
</feature>
<evidence type="ECO:0000256" key="1">
    <source>
        <dbReference type="ARBA" id="ARBA00007812"/>
    </source>
</evidence>
<dbReference type="Gene3D" id="3.40.50.970">
    <property type="match status" value="2"/>
</dbReference>
<dbReference type="Pfam" id="PF02776">
    <property type="entry name" value="TPP_enzyme_N"/>
    <property type="match status" value="1"/>
</dbReference>
<evidence type="ECO:0000256" key="2">
    <source>
        <dbReference type="ARBA" id="ARBA00023052"/>
    </source>
</evidence>
<feature type="domain" description="Thiamine pyrophosphate enzyme N-terminal TPP-binding" evidence="6">
    <location>
        <begin position="5"/>
        <end position="118"/>
    </location>
</feature>
<dbReference type="InterPro" id="IPR029061">
    <property type="entry name" value="THDP-binding"/>
</dbReference>
<evidence type="ECO:0000256" key="3">
    <source>
        <dbReference type="RuleBase" id="RU362132"/>
    </source>
</evidence>
<dbReference type="OrthoDB" id="4494979at2"/>
<dbReference type="SUPFAM" id="SSF52518">
    <property type="entry name" value="Thiamin diphosphate-binding fold (THDP-binding)"/>
    <property type="match status" value="2"/>
</dbReference>
<accession>A0A5P2G1I0</accession>
<dbReference type="InterPro" id="IPR000399">
    <property type="entry name" value="TPP-bd_CS"/>
</dbReference>
<dbReference type="GO" id="GO:0034077">
    <property type="term" value="P:butanediol metabolic process"/>
    <property type="evidence" value="ECO:0007669"/>
    <property type="project" value="InterPro"/>
</dbReference>
<sequence>MKKTTGASLVVKTLEQQKVKQVFGIPGAKIDPVFDELVDHGIPLIVCRHEQNAAFMAAAIGRITGNPGVCMTTSGPGATNLVTGLATATTEGDPVVAISGAVKRSESFKRTHQSLDTVSTMRPVSKMSVEVQDANAIPEALTQAFRVANTPRKGASFISLPNDVVAGETEDNIIKENHVYKAGPAPKEFIEKAATLIKNAKLPVMLVGEGSNEYDIVEATRSLLSNNPIPVVGTYQGAGLVPRSMADLLVGRIGLFHNQPGDILLSNADVILTIGYDPVEYDPHFWNKNGKAKIIHIDHNNAEIDYYYQPELELIGDIAQTINILANEVKPNSLVAYDVIKKLHSKYLADQKLPNYKQTNLVHPLQFVHTLRSLIGDDVTVTCDIGSHYIWMARYFEIYEPKRLLFSNGQQTLGVGLPWAIAASIVHPDEKVVSISGDGGFLFSAMELETAVRLKSNITHFVWTDGTYDMVGFQEEMKYGRTSGVEFGPIDVVKYAESFGAKGFEVSDPSQLESVMRKAMETPGPVIVNVPIDYKDNIKLGAKMQDEVLI</sequence>
<evidence type="ECO:0000259" key="6">
    <source>
        <dbReference type="Pfam" id="PF02776"/>
    </source>
</evidence>
<keyword evidence="7" id="KW-0808">Transferase</keyword>
<dbReference type="InterPro" id="IPR012782">
    <property type="entry name" value="Acetolactate_synth_catblc"/>
</dbReference>
<dbReference type="NCBIfam" id="NF006187">
    <property type="entry name" value="PRK08322.1"/>
    <property type="match status" value="1"/>
</dbReference>
<dbReference type="Pfam" id="PF00205">
    <property type="entry name" value="TPP_enzyme_M"/>
    <property type="match status" value="1"/>
</dbReference>
<dbReference type="NCBIfam" id="TIGR02418">
    <property type="entry name" value="acolac_catab"/>
    <property type="match status" value="1"/>
</dbReference>
<dbReference type="AlphaFoldDB" id="A0A5P2G1I0"/>
<protein>
    <submittedName>
        <fullName evidence="7">Acetolactate synthase AlsS</fullName>
        <ecNumber evidence="7">2.2.1.6</ecNumber>
    </submittedName>
</protein>
<reference evidence="7 8" key="1">
    <citation type="submission" date="2019-09" db="EMBL/GenBank/DDBJ databases">
        <title>Complete genome sequence of Arachidicoccus sp. B3-10 isolated from apple orchard soil.</title>
        <authorList>
            <person name="Kim H.S."/>
            <person name="Han K.-I."/>
            <person name="Suh M.K."/>
            <person name="Lee K.C."/>
            <person name="Eom M.K."/>
            <person name="Kim J.-S."/>
            <person name="Kang S.W."/>
            <person name="Sin Y."/>
            <person name="Lee J.-S."/>
        </authorList>
    </citation>
    <scope>NUCLEOTIDE SEQUENCE [LARGE SCALE GENOMIC DNA]</scope>
    <source>
        <strain evidence="7 8">B3-10</strain>
    </source>
</reference>
<organism evidence="7 8">
    <name type="scientific">Rhizosphaericola mali</name>
    <dbReference type="NCBI Taxonomy" id="2545455"/>
    <lineage>
        <taxon>Bacteria</taxon>
        <taxon>Pseudomonadati</taxon>
        <taxon>Bacteroidota</taxon>
        <taxon>Chitinophagia</taxon>
        <taxon>Chitinophagales</taxon>
        <taxon>Chitinophagaceae</taxon>
        <taxon>Rhizosphaericola</taxon>
    </lineage>
</organism>
<dbReference type="CDD" id="cd07035">
    <property type="entry name" value="TPP_PYR_POX_like"/>
    <property type="match status" value="1"/>
</dbReference>
<dbReference type="KEGG" id="arac:E0W69_010280"/>
<evidence type="ECO:0000259" key="5">
    <source>
        <dbReference type="Pfam" id="PF02775"/>
    </source>
</evidence>
<dbReference type="Gene3D" id="3.40.50.1220">
    <property type="entry name" value="TPP-binding domain"/>
    <property type="match status" value="1"/>
</dbReference>
<keyword evidence="8" id="KW-1185">Reference proteome</keyword>
<dbReference type="GO" id="GO:0050660">
    <property type="term" value="F:flavin adenine dinucleotide binding"/>
    <property type="evidence" value="ECO:0007669"/>
    <property type="project" value="TreeGrafter"/>
</dbReference>
<dbReference type="GO" id="GO:0009099">
    <property type="term" value="P:L-valine biosynthetic process"/>
    <property type="evidence" value="ECO:0007669"/>
    <property type="project" value="TreeGrafter"/>
</dbReference>
<dbReference type="InterPro" id="IPR012001">
    <property type="entry name" value="Thiamin_PyroP_enz_TPP-bd_dom"/>
</dbReference>
<dbReference type="GO" id="GO:0000287">
    <property type="term" value="F:magnesium ion binding"/>
    <property type="evidence" value="ECO:0007669"/>
    <property type="project" value="InterPro"/>
</dbReference>
<dbReference type="PANTHER" id="PTHR18968:SF129">
    <property type="entry name" value="ACETOLACTATE SYNTHASE"/>
    <property type="match status" value="1"/>
</dbReference>
<dbReference type="GO" id="GO:0005948">
    <property type="term" value="C:acetolactate synthase complex"/>
    <property type="evidence" value="ECO:0007669"/>
    <property type="project" value="TreeGrafter"/>
</dbReference>
<dbReference type="Proteomes" id="UP000292424">
    <property type="component" value="Chromosome"/>
</dbReference>
<dbReference type="EMBL" id="CP044016">
    <property type="protein sequence ID" value="QES89027.1"/>
    <property type="molecule type" value="Genomic_DNA"/>
</dbReference>
<dbReference type="GO" id="GO:0009097">
    <property type="term" value="P:isoleucine biosynthetic process"/>
    <property type="evidence" value="ECO:0007669"/>
    <property type="project" value="TreeGrafter"/>
</dbReference>
<keyword evidence="2 3" id="KW-0786">Thiamine pyrophosphate</keyword>
<dbReference type="PROSITE" id="PS00187">
    <property type="entry name" value="TPP_ENZYMES"/>
    <property type="match status" value="1"/>
</dbReference>
<dbReference type="GO" id="GO:0003984">
    <property type="term" value="F:acetolactate synthase activity"/>
    <property type="evidence" value="ECO:0007669"/>
    <property type="project" value="UniProtKB-EC"/>
</dbReference>
<dbReference type="GO" id="GO:0030976">
    <property type="term" value="F:thiamine pyrophosphate binding"/>
    <property type="evidence" value="ECO:0007669"/>
    <property type="project" value="InterPro"/>
</dbReference>
<dbReference type="InterPro" id="IPR029035">
    <property type="entry name" value="DHS-like_NAD/FAD-binding_dom"/>
</dbReference>
<dbReference type="NCBIfam" id="NF006378">
    <property type="entry name" value="PRK08617.1"/>
    <property type="match status" value="1"/>
</dbReference>